<evidence type="ECO:0000313" key="2">
    <source>
        <dbReference type="EMBL" id="AIE83888.1"/>
    </source>
</evidence>
<evidence type="ECO:0000313" key="3">
    <source>
        <dbReference type="Proteomes" id="UP000027982"/>
    </source>
</evidence>
<proteinExistence type="predicted"/>
<accession>A0A068NJW7</accession>
<dbReference type="STRING" id="661478.OP10G_0520"/>
<dbReference type="AlphaFoldDB" id="A0A068NJW7"/>
<feature type="region of interest" description="Disordered" evidence="1">
    <location>
        <begin position="1"/>
        <end position="97"/>
    </location>
</feature>
<feature type="compositionally biased region" description="Polar residues" evidence="1">
    <location>
        <begin position="77"/>
        <end position="86"/>
    </location>
</feature>
<name>A0A068NJW7_FIMGI</name>
<organism evidence="2 3">
    <name type="scientific">Fimbriimonas ginsengisoli Gsoil 348</name>
    <dbReference type="NCBI Taxonomy" id="661478"/>
    <lineage>
        <taxon>Bacteria</taxon>
        <taxon>Bacillati</taxon>
        <taxon>Armatimonadota</taxon>
        <taxon>Fimbriimonadia</taxon>
        <taxon>Fimbriimonadales</taxon>
        <taxon>Fimbriimonadaceae</taxon>
        <taxon>Fimbriimonas</taxon>
    </lineage>
</organism>
<keyword evidence="3" id="KW-1185">Reference proteome</keyword>
<reference evidence="2 3" key="1">
    <citation type="journal article" date="2014" name="PLoS ONE">
        <title>The first complete genome sequence of the class fimbriimonadia in the phylum armatimonadetes.</title>
        <authorList>
            <person name="Hu Z.Y."/>
            <person name="Wang Y.Z."/>
            <person name="Im W.T."/>
            <person name="Wang S.Y."/>
            <person name="Zhao G.P."/>
            <person name="Zheng H.J."/>
            <person name="Quan Z.X."/>
        </authorList>
    </citation>
    <scope>NUCLEOTIDE SEQUENCE [LARGE SCALE GENOMIC DNA]</scope>
    <source>
        <strain evidence="2">Gsoil 348</strain>
    </source>
</reference>
<protein>
    <submittedName>
        <fullName evidence="2">Uncharacterized protein</fullName>
    </submittedName>
</protein>
<dbReference type="Proteomes" id="UP000027982">
    <property type="component" value="Chromosome"/>
</dbReference>
<dbReference type="RefSeq" id="WP_025227454.1">
    <property type="nucleotide sequence ID" value="NZ_CP007139.1"/>
</dbReference>
<sequence length="97" mass="9969">MADTDGKVLRSTGGGDGPSGDDPYIPGNAPSPGGVEPAPLDEREQEAAEIAHRDPKGQRGPSYERNRGREDGADGGSSDSHNSLSHADSGDEGVSRK</sequence>
<evidence type="ECO:0000256" key="1">
    <source>
        <dbReference type="SAM" id="MobiDB-lite"/>
    </source>
</evidence>
<gene>
    <name evidence="2" type="ORF">OP10G_0520</name>
</gene>
<dbReference type="HOGENOM" id="CLU_2342619_0_0_0"/>
<dbReference type="KEGG" id="fgi:OP10G_0520"/>
<dbReference type="EMBL" id="CP007139">
    <property type="protein sequence ID" value="AIE83888.1"/>
    <property type="molecule type" value="Genomic_DNA"/>
</dbReference>
<feature type="compositionally biased region" description="Basic and acidic residues" evidence="1">
    <location>
        <begin position="40"/>
        <end position="72"/>
    </location>
</feature>